<protein>
    <recommendedName>
        <fullName evidence="4">Probable 2-phosphosulfolactate phosphatase</fullName>
        <ecNumber evidence="3">3.1.3.71</ecNumber>
    </recommendedName>
</protein>
<keyword evidence="6" id="KW-0460">Magnesium</keyword>
<evidence type="ECO:0000256" key="2">
    <source>
        <dbReference type="ARBA" id="ARBA00009997"/>
    </source>
</evidence>
<dbReference type="InterPro" id="IPR005238">
    <property type="entry name" value="ComB-like"/>
</dbReference>
<dbReference type="RefSeq" id="WP_145116057.1">
    <property type="nucleotide sequence ID" value="NZ_CP036349.1"/>
</dbReference>
<dbReference type="EMBL" id="CP036349">
    <property type="protein sequence ID" value="QDV75892.1"/>
    <property type="molecule type" value="Genomic_DNA"/>
</dbReference>
<dbReference type="Proteomes" id="UP000316426">
    <property type="component" value="Chromosome"/>
</dbReference>
<dbReference type="AlphaFoldDB" id="A0A518KDL7"/>
<dbReference type="Gene3D" id="3.90.1560.10">
    <property type="entry name" value="ComB-like"/>
    <property type="match status" value="1"/>
</dbReference>
<dbReference type="GO" id="GO:0050532">
    <property type="term" value="F:2-phosphosulfolactate phosphatase activity"/>
    <property type="evidence" value="ECO:0007669"/>
    <property type="project" value="UniProtKB-EC"/>
</dbReference>
<dbReference type="GO" id="GO:0000287">
    <property type="term" value="F:magnesium ion binding"/>
    <property type="evidence" value="ECO:0007669"/>
    <property type="project" value="InterPro"/>
</dbReference>
<dbReference type="GO" id="GO:0050545">
    <property type="term" value="F:sulfopyruvate decarboxylase activity"/>
    <property type="evidence" value="ECO:0007669"/>
    <property type="project" value="TreeGrafter"/>
</dbReference>
<dbReference type="Pfam" id="PF04029">
    <property type="entry name" value="2-ph_phosp"/>
    <property type="match status" value="1"/>
</dbReference>
<evidence type="ECO:0000313" key="8">
    <source>
        <dbReference type="EMBL" id="QDV75892.1"/>
    </source>
</evidence>
<gene>
    <name evidence="8" type="primary">comB</name>
    <name evidence="8" type="ORF">Spa11_41150</name>
</gene>
<evidence type="ECO:0000256" key="6">
    <source>
        <dbReference type="ARBA" id="ARBA00022842"/>
    </source>
</evidence>
<dbReference type="InterPro" id="IPR036702">
    <property type="entry name" value="ComB-like_sf"/>
</dbReference>
<comment type="catalytic activity">
    <reaction evidence="7">
        <text>(2R)-O-phospho-3-sulfolactate + H2O = (2R)-3-sulfolactate + phosphate</text>
        <dbReference type="Rhea" id="RHEA:23416"/>
        <dbReference type="ChEBI" id="CHEBI:15377"/>
        <dbReference type="ChEBI" id="CHEBI:15597"/>
        <dbReference type="ChEBI" id="CHEBI:43474"/>
        <dbReference type="ChEBI" id="CHEBI:58738"/>
        <dbReference type="EC" id="3.1.3.71"/>
    </reaction>
</comment>
<evidence type="ECO:0000256" key="1">
    <source>
        <dbReference type="ARBA" id="ARBA00001946"/>
    </source>
</evidence>
<comment type="similarity">
    <text evidence="2">Belongs to the ComB family.</text>
</comment>
<evidence type="ECO:0000256" key="3">
    <source>
        <dbReference type="ARBA" id="ARBA00012953"/>
    </source>
</evidence>
<comment type="cofactor">
    <cofactor evidence="1">
        <name>Mg(2+)</name>
        <dbReference type="ChEBI" id="CHEBI:18420"/>
    </cofactor>
</comment>
<dbReference type="PANTHER" id="PTHR37311:SF1">
    <property type="entry name" value="2-PHOSPHOSULFOLACTATE PHOSPHATASE-RELATED"/>
    <property type="match status" value="1"/>
</dbReference>
<dbReference type="SUPFAM" id="SSF142823">
    <property type="entry name" value="ComB-like"/>
    <property type="match status" value="1"/>
</dbReference>
<dbReference type="PANTHER" id="PTHR37311">
    <property type="entry name" value="2-PHOSPHOSULFOLACTATE PHOSPHATASE-RELATED"/>
    <property type="match status" value="1"/>
</dbReference>
<keyword evidence="5 8" id="KW-0378">Hydrolase</keyword>
<name>A0A518KDL7_9BACT</name>
<accession>A0A518KDL7</accession>
<reference evidence="8 9" key="1">
    <citation type="submission" date="2019-02" db="EMBL/GenBank/DDBJ databases">
        <title>Deep-cultivation of Planctomycetes and their phenomic and genomic characterization uncovers novel biology.</title>
        <authorList>
            <person name="Wiegand S."/>
            <person name="Jogler M."/>
            <person name="Boedeker C."/>
            <person name="Pinto D."/>
            <person name="Vollmers J."/>
            <person name="Rivas-Marin E."/>
            <person name="Kohn T."/>
            <person name="Peeters S.H."/>
            <person name="Heuer A."/>
            <person name="Rast P."/>
            <person name="Oberbeckmann S."/>
            <person name="Bunk B."/>
            <person name="Jeske O."/>
            <person name="Meyerdierks A."/>
            <person name="Storesund J.E."/>
            <person name="Kallscheuer N."/>
            <person name="Luecker S."/>
            <person name="Lage O.M."/>
            <person name="Pohl T."/>
            <person name="Merkel B.J."/>
            <person name="Hornburger P."/>
            <person name="Mueller R.-W."/>
            <person name="Bruemmer F."/>
            <person name="Labrenz M."/>
            <person name="Spormann A.M."/>
            <person name="Op den Camp H."/>
            <person name="Overmann J."/>
            <person name="Amann R."/>
            <person name="Jetten M.S.M."/>
            <person name="Mascher T."/>
            <person name="Medema M.H."/>
            <person name="Devos D.P."/>
            <person name="Kaster A.-K."/>
            <person name="Ovreas L."/>
            <person name="Rohde M."/>
            <person name="Galperin M.Y."/>
            <person name="Jogler C."/>
        </authorList>
    </citation>
    <scope>NUCLEOTIDE SEQUENCE [LARGE SCALE GENOMIC DNA]</scope>
    <source>
        <strain evidence="8 9">Spa11</strain>
    </source>
</reference>
<evidence type="ECO:0000256" key="5">
    <source>
        <dbReference type="ARBA" id="ARBA00022801"/>
    </source>
</evidence>
<evidence type="ECO:0000256" key="7">
    <source>
        <dbReference type="ARBA" id="ARBA00033711"/>
    </source>
</evidence>
<dbReference type="EC" id="3.1.3.71" evidence="3"/>
<sequence>MPNSLSVHYLPQFVAETDLAGATVVVIDLLRASTTICQALASGARDVTAFLEVGDVVRAVEGLDRAELVLAGERHCTRIEGFDLGNSPAEFTPDEVFDRRVFFTTTNGTRALQHARLAAKVVVGAAVNLSAVVDAIAADEAVHLLCAGTNGHVTREDQLAAGAIGSELLTRGPRELNDQARQVLGEWQELLTTARALGRKPSEQFTLELHDTAGAKNLLAIGMEADLARCAAIDALDVVPVYNPTDGRLTPL</sequence>
<keyword evidence="9" id="KW-1185">Reference proteome</keyword>
<organism evidence="8 9">
    <name type="scientific">Botrimarina mediterranea</name>
    <dbReference type="NCBI Taxonomy" id="2528022"/>
    <lineage>
        <taxon>Bacteria</taxon>
        <taxon>Pseudomonadati</taxon>
        <taxon>Planctomycetota</taxon>
        <taxon>Planctomycetia</taxon>
        <taxon>Pirellulales</taxon>
        <taxon>Lacipirellulaceae</taxon>
        <taxon>Botrimarina</taxon>
    </lineage>
</organism>
<evidence type="ECO:0000256" key="4">
    <source>
        <dbReference type="ARBA" id="ARBA00021948"/>
    </source>
</evidence>
<evidence type="ECO:0000313" key="9">
    <source>
        <dbReference type="Proteomes" id="UP000316426"/>
    </source>
</evidence>
<proteinExistence type="inferred from homology"/>
<dbReference type="KEGG" id="bmei:Spa11_41150"/>